<accession>B0NL57</accession>
<dbReference type="EMBL" id="ABFZ02000011">
    <property type="protein sequence ID" value="EDS16921.1"/>
    <property type="molecule type" value="Genomic_DNA"/>
</dbReference>
<dbReference type="RefSeq" id="WP_005652459.1">
    <property type="nucleotide sequence ID" value="NZ_CP102262.1"/>
</dbReference>
<dbReference type="HOGENOM" id="CLU_2231179_0_0_10"/>
<dbReference type="AlphaFoldDB" id="B0NL57"/>
<name>B0NL57_BACSE</name>
<dbReference type="GeneID" id="31796024"/>
<reference evidence="1 2" key="2">
    <citation type="submission" date="2007-11" db="EMBL/GenBank/DDBJ databases">
        <authorList>
            <person name="Fulton L."/>
            <person name="Clifton S."/>
            <person name="Fulton B."/>
            <person name="Xu J."/>
            <person name="Minx P."/>
            <person name="Pepin K.H."/>
            <person name="Johnson M."/>
            <person name="Thiruvilangam P."/>
            <person name="Bhonagiri V."/>
            <person name="Nash W.E."/>
            <person name="Mardis E.R."/>
            <person name="Wilson R.K."/>
        </authorList>
    </citation>
    <scope>NUCLEOTIDE SEQUENCE [LARGE SCALE GENOMIC DNA]</scope>
    <source>
        <strain evidence="1 2">ATCC 43183</strain>
    </source>
</reference>
<comment type="caution">
    <text evidence="1">The sequence shown here is derived from an EMBL/GenBank/DDBJ whole genome shotgun (WGS) entry which is preliminary data.</text>
</comment>
<evidence type="ECO:0000313" key="1">
    <source>
        <dbReference type="EMBL" id="EDS16921.1"/>
    </source>
</evidence>
<evidence type="ECO:0000313" key="2">
    <source>
        <dbReference type="Proteomes" id="UP000004713"/>
    </source>
</evidence>
<dbReference type="Proteomes" id="UP000004713">
    <property type="component" value="Unassembled WGS sequence"/>
</dbReference>
<proteinExistence type="predicted"/>
<protein>
    <submittedName>
        <fullName evidence="1">Uncharacterized protein</fullName>
    </submittedName>
</protein>
<reference evidence="1 2" key="1">
    <citation type="submission" date="2007-11" db="EMBL/GenBank/DDBJ databases">
        <title>Draft genome sequence of Bacteroides stercoris(ATCC 43183).</title>
        <authorList>
            <person name="Sudarsanam P."/>
            <person name="Ley R."/>
            <person name="Guruge J."/>
            <person name="Turnbaugh P.J."/>
            <person name="Mahowald M."/>
            <person name="Liep D."/>
            <person name="Gordon J."/>
        </authorList>
    </citation>
    <scope>NUCLEOTIDE SEQUENCE [LARGE SCALE GENOMIC DNA]</scope>
    <source>
        <strain evidence="1 2">ATCC 43183</strain>
    </source>
</reference>
<sequence>MGRKQKNIIETNKPFSLRVIYAGGGMYEVVFAYQEIKLYQPLSNEQYREYRKLCYLYPVRAKNYLLDFINFEGTPYKRSDFEFLGKDKEPTKEMITLWQEIEKGL</sequence>
<gene>
    <name evidence="1" type="ORF">BACSTE_00179</name>
</gene>
<organism evidence="1 2">
    <name type="scientific">Bacteroides stercoris ATCC 43183</name>
    <dbReference type="NCBI Taxonomy" id="449673"/>
    <lineage>
        <taxon>Bacteria</taxon>
        <taxon>Pseudomonadati</taxon>
        <taxon>Bacteroidota</taxon>
        <taxon>Bacteroidia</taxon>
        <taxon>Bacteroidales</taxon>
        <taxon>Bacteroidaceae</taxon>
        <taxon>Bacteroides</taxon>
    </lineage>
</organism>